<organism evidence="1 2">
    <name type="scientific">Candidatus Manganitrophus noduliformans</name>
    <dbReference type="NCBI Taxonomy" id="2606439"/>
    <lineage>
        <taxon>Bacteria</taxon>
        <taxon>Pseudomonadati</taxon>
        <taxon>Nitrospirota</taxon>
        <taxon>Nitrospiria</taxon>
        <taxon>Candidatus Troglogloeales</taxon>
        <taxon>Candidatus Manganitrophaceae</taxon>
        <taxon>Candidatus Manganitrophus</taxon>
    </lineage>
</organism>
<name>A0A7X6DNA3_9BACT</name>
<dbReference type="RefSeq" id="WP_168058538.1">
    <property type="nucleotide sequence ID" value="NZ_VTOW01000001.1"/>
</dbReference>
<dbReference type="InterPro" id="IPR021516">
    <property type="entry name" value="DUF3179"/>
</dbReference>
<comment type="caution">
    <text evidence="1">The sequence shown here is derived from an EMBL/GenBank/DDBJ whole genome shotgun (WGS) entry which is preliminary data.</text>
</comment>
<sequence>MKNRSRGILLVIAAISLMGFDFSKHSIPLDEILSGGPEKDGIPAILRPKFVPADQAEFLKWDDRVLALESNGEAKAYPIKILNWHEIVNDEIGGRPILISYCPLCGTGMAFDPVIEGKRYTFGVSGLLYKSDVLMYDHQTESLWSQIQQEGVTGPLTGTRLRLLPLVHTTWRAWRADHPKTQVLSTDTGFTRDYTRDPYESYARSDRLMFPVGKGDDRLQPKAWVLGIDLDGIARAYPFSELERGPKSFTDVLGSKRVILSYDRPSRTARIRDQEGRELPAVVSYWFAWAAFHPKTEIYRHSPSRGGRP</sequence>
<evidence type="ECO:0000313" key="2">
    <source>
        <dbReference type="Proteomes" id="UP000534783"/>
    </source>
</evidence>
<keyword evidence="2" id="KW-1185">Reference proteome</keyword>
<dbReference type="EMBL" id="VTOW01000001">
    <property type="protein sequence ID" value="NKE70275.1"/>
    <property type="molecule type" value="Genomic_DNA"/>
</dbReference>
<dbReference type="AlphaFoldDB" id="A0A7X6DNA3"/>
<gene>
    <name evidence="1" type="ORF">MNODULE_05890</name>
</gene>
<dbReference type="Proteomes" id="UP000534783">
    <property type="component" value="Unassembled WGS sequence"/>
</dbReference>
<accession>A0A7X6DNA3</accession>
<reference evidence="1 2" key="1">
    <citation type="journal article" date="2020" name="Nature">
        <title>Bacterial chemolithoautotrophy via manganese oxidation.</title>
        <authorList>
            <person name="Yu H."/>
            <person name="Leadbetter J.R."/>
        </authorList>
    </citation>
    <scope>NUCLEOTIDE SEQUENCE [LARGE SCALE GENOMIC DNA]</scope>
    <source>
        <strain evidence="1 2">Mn-1</strain>
    </source>
</reference>
<dbReference type="Pfam" id="PF11376">
    <property type="entry name" value="DUF3179"/>
    <property type="match status" value="1"/>
</dbReference>
<evidence type="ECO:0000313" key="1">
    <source>
        <dbReference type="EMBL" id="NKE70275.1"/>
    </source>
</evidence>
<proteinExistence type="predicted"/>
<protein>
    <submittedName>
        <fullName evidence="1">DUF3179 domain-containing protein</fullName>
    </submittedName>
</protein>